<protein>
    <submittedName>
        <fullName evidence="2">GHKL domain-containing protein</fullName>
    </submittedName>
</protein>
<proteinExistence type="predicted"/>
<dbReference type="InterPro" id="IPR032834">
    <property type="entry name" value="NatK-like_C"/>
</dbReference>
<accession>A0A9D1PAI8</accession>
<name>A0A9D1PAI8_9FIRM</name>
<reference evidence="2" key="2">
    <citation type="submission" date="2021-04" db="EMBL/GenBank/DDBJ databases">
        <authorList>
            <person name="Gilroy R."/>
        </authorList>
    </citation>
    <scope>NUCLEOTIDE SEQUENCE</scope>
    <source>
        <strain evidence="2">CHK195-9823</strain>
    </source>
</reference>
<dbReference type="InterPro" id="IPR036890">
    <property type="entry name" value="HATPase_C_sf"/>
</dbReference>
<evidence type="ECO:0000313" key="2">
    <source>
        <dbReference type="EMBL" id="HIV37685.1"/>
    </source>
</evidence>
<dbReference type="GO" id="GO:0042802">
    <property type="term" value="F:identical protein binding"/>
    <property type="evidence" value="ECO:0007669"/>
    <property type="project" value="TreeGrafter"/>
</dbReference>
<gene>
    <name evidence="2" type="ORF">H9747_01580</name>
</gene>
<dbReference type="EMBL" id="DXIQ01000010">
    <property type="protein sequence ID" value="HIV37685.1"/>
    <property type="molecule type" value="Genomic_DNA"/>
</dbReference>
<dbReference type="Pfam" id="PF14501">
    <property type="entry name" value="HATPase_c_5"/>
    <property type="match status" value="1"/>
</dbReference>
<dbReference type="AlphaFoldDB" id="A0A9D1PAI8"/>
<reference evidence="2" key="1">
    <citation type="journal article" date="2021" name="PeerJ">
        <title>Extensive microbial diversity within the chicken gut microbiome revealed by metagenomics and culture.</title>
        <authorList>
            <person name="Gilroy R."/>
            <person name="Ravi A."/>
            <person name="Getino M."/>
            <person name="Pursley I."/>
            <person name="Horton D.L."/>
            <person name="Alikhan N.F."/>
            <person name="Baker D."/>
            <person name="Gharbi K."/>
            <person name="Hall N."/>
            <person name="Watson M."/>
            <person name="Adriaenssens E.M."/>
            <person name="Foster-Nyarko E."/>
            <person name="Jarju S."/>
            <person name="Secka A."/>
            <person name="Antonio M."/>
            <person name="Oren A."/>
            <person name="Chaudhuri R.R."/>
            <person name="La Ragione R."/>
            <person name="Hildebrand F."/>
            <person name="Pallen M.J."/>
        </authorList>
    </citation>
    <scope>NUCLEOTIDE SEQUENCE</scope>
    <source>
        <strain evidence="2">CHK195-9823</strain>
    </source>
</reference>
<dbReference type="SUPFAM" id="SSF55874">
    <property type="entry name" value="ATPase domain of HSP90 chaperone/DNA topoisomerase II/histidine kinase"/>
    <property type="match status" value="1"/>
</dbReference>
<dbReference type="PANTHER" id="PTHR40448">
    <property type="entry name" value="TWO-COMPONENT SENSOR HISTIDINE KINASE"/>
    <property type="match status" value="1"/>
</dbReference>
<sequence length="247" mass="28698">MLIWGTLILLLATLLLLFNGLRMKMLEKKNRLLSAYMDTAGAFYRGIQKRVEASRRYRHDLAKHIQTLETLLAGREDEDEVRTYMEGLQKEYEGLKKKKFCRDEILESILDVKTGQCRELGIPIEIAVEDCFYTEIEEVDLVGLLCNLLDNAIEANERCAEGEKKGIWFYMEKRENRIWMKIVNCISPGEEFSFTTKKAKKAEHGIGTKIIDDLVKKYQGTRKMEVDTDKNMVTDRISLNGERKVWS</sequence>
<dbReference type="Proteomes" id="UP000886814">
    <property type="component" value="Unassembled WGS sequence"/>
</dbReference>
<evidence type="ECO:0000313" key="3">
    <source>
        <dbReference type="Proteomes" id="UP000886814"/>
    </source>
</evidence>
<feature type="domain" description="Sensor histidine kinase NatK-like C-terminal" evidence="1">
    <location>
        <begin position="138"/>
        <end position="236"/>
    </location>
</feature>
<dbReference type="Gene3D" id="3.30.565.10">
    <property type="entry name" value="Histidine kinase-like ATPase, C-terminal domain"/>
    <property type="match status" value="1"/>
</dbReference>
<dbReference type="PANTHER" id="PTHR40448:SF1">
    <property type="entry name" value="TWO-COMPONENT SENSOR HISTIDINE KINASE"/>
    <property type="match status" value="1"/>
</dbReference>
<organism evidence="2 3">
    <name type="scientific">Candidatus Blautia stercorigallinarum</name>
    <dbReference type="NCBI Taxonomy" id="2838501"/>
    <lineage>
        <taxon>Bacteria</taxon>
        <taxon>Bacillati</taxon>
        <taxon>Bacillota</taxon>
        <taxon>Clostridia</taxon>
        <taxon>Lachnospirales</taxon>
        <taxon>Lachnospiraceae</taxon>
        <taxon>Blautia</taxon>
    </lineage>
</organism>
<evidence type="ECO:0000259" key="1">
    <source>
        <dbReference type="Pfam" id="PF14501"/>
    </source>
</evidence>
<comment type="caution">
    <text evidence="2">The sequence shown here is derived from an EMBL/GenBank/DDBJ whole genome shotgun (WGS) entry which is preliminary data.</text>
</comment>